<dbReference type="EMBL" id="KZ084087">
    <property type="protein sequence ID" value="OSD07707.1"/>
    <property type="molecule type" value="Genomic_DNA"/>
</dbReference>
<keyword evidence="3" id="KW-1185">Reference proteome</keyword>
<dbReference type="AlphaFoldDB" id="A0A1Y2J2Z1"/>
<organism evidence="2 3">
    <name type="scientific">Trametes coccinea (strain BRFM310)</name>
    <name type="common">Pycnoporus coccineus</name>
    <dbReference type="NCBI Taxonomy" id="1353009"/>
    <lineage>
        <taxon>Eukaryota</taxon>
        <taxon>Fungi</taxon>
        <taxon>Dikarya</taxon>
        <taxon>Basidiomycota</taxon>
        <taxon>Agaricomycotina</taxon>
        <taxon>Agaricomycetes</taxon>
        <taxon>Polyporales</taxon>
        <taxon>Polyporaceae</taxon>
        <taxon>Trametes</taxon>
    </lineage>
</organism>
<proteinExistence type="predicted"/>
<feature type="compositionally biased region" description="Polar residues" evidence="1">
    <location>
        <begin position="123"/>
        <end position="134"/>
    </location>
</feature>
<feature type="region of interest" description="Disordered" evidence="1">
    <location>
        <begin position="45"/>
        <end position="149"/>
    </location>
</feature>
<evidence type="ECO:0000256" key="1">
    <source>
        <dbReference type="SAM" id="MobiDB-lite"/>
    </source>
</evidence>
<evidence type="ECO:0000313" key="3">
    <source>
        <dbReference type="Proteomes" id="UP000193067"/>
    </source>
</evidence>
<dbReference type="Proteomes" id="UP000193067">
    <property type="component" value="Unassembled WGS sequence"/>
</dbReference>
<protein>
    <submittedName>
        <fullName evidence="2">Uncharacterized protein</fullName>
    </submittedName>
</protein>
<feature type="compositionally biased region" description="Basic and acidic residues" evidence="1">
    <location>
        <begin position="61"/>
        <end position="77"/>
    </location>
</feature>
<gene>
    <name evidence="2" type="ORF">PYCCODRAFT_342362</name>
</gene>
<sequence length="149" mass="16473">MVAMLYEGSGAERLTWRSRRSPRRVIQNPPPRLMDARYAMGRAPQFSPAERTGLEDFGTIDSDRSHTGCGMDEHARPAEGTTPRSVHELYGVDAAPSGDRTAFASMTRSRGQARDVRRCVTRMANQQTKGTQCGQDALPSYLDGCKHSE</sequence>
<accession>A0A1Y2J2Z1</accession>
<evidence type="ECO:0000313" key="2">
    <source>
        <dbReference type="EMBL" id="OSD07707.1"/>
    </source>
</evidence>
<reference evidence="2 3" key="1">
    <citation type="journal article" date="2015" name="Biotechnol. Biofuels">
        <title>Enhanced degradation of softwood versus hardwood by the white-rot fungus Pycnoporus coccineus.</title>
        <authorList>
            <person name="Couturier M."/>
            <person name="Navarro D."/>
            <person name="Chevret D."/>
            <person name="Henrissat B."/>
            <person name="Piumi F."/>
            <person name="Ruiz-Duenas F.J."/>
            <person name="Martinez A.T."/>
            <person name="Grigoriev I.V."/>
            <person name="Riley R."/>
            <person name="Lipzen A."/>
            <person name="Berrin J.G."/>
            <person name="Master E.R."/>
            <person name="Rosso M.N."/>
        </authorList>
    </citation>
    <scope>NUCLEOTIDE SEQUENCE [LARGE SCALE GENOMIC DNA]</scope>
    <source>
        <strain evidence="2 3">BRFM310</strain>
    </source>
</reference>
<name>A0A1Y2J2Z1_TRAC3</name>